<dbReference type="AlphaFoldDB" id="A0A9D1E0Q9"/>
<protein>
    <submittedName>
        <fullName evidence="10">ABC transporter permease</fullName>
    </submittedName>
</protein>
<feature type="domain" description="ABC3 transporter permease C-terminal" evidence="8">
    <location>
        <begin position="306"/>
        <end position="420"/>
    </location>
</feature>
<dbReference type="InterPro" id="IPR025857">
    <property type="entry name" value="MacB_PCD"/>
</dbReference>
<evidence type="ECO:0000259" key="9">
    <source>
        <dbReference type="Pfam" id="PF12704"/>
    </source>
</evidence>
<evidence type="ECO:0000256" key="4">
    <source>
        <dbReference type="ARBA" id="ARBA00022989"/>
    </source>
</evidence>
<keyword evidence="4 7" id="KW-1133">Transmembrane helix</keyword>
<accession>A0A9D1E0Q9</accession>
<evidence type="ECO:0000256" key="1">
    <source>
        <dbReference type="ARBA" id="ARBA00004651"/>
    </source>
</evidence>
<evidence type="ECO:0000256" key="2">
    <source>
        <dbReference type="ARBA" id="ARBA00022475"/>
    </source>
</evidence>
<comment type="similarity">
    <text evidence="6">Belongs to the ABC-4 integral membrane protein family.</text>
</comment>
<comment type="caution">
    <text evidence="10">The sequence shown here is derived from an EMBL/GenBank/DDBJ whole genome shotgun (WGS) entry which is preliminary data.</text>
</comment>
<dbReference type="GO" id="GO:0005886">
    <property type="term" value="C:plasma membrane"/>
    <property type="evidence" value="ECO:0007669"/>
    <property type="project" value="UniProtKB-SubCell"/>
</dbReference>
<dbReference type="Pfam" id="PF02687">
    <property type="entry name" value="FtsX"/>
    <property type="match status" value="1"/>
</dbReference>
<evidence type="ECO:0000256" key="5">
    <source>
        <dbReference type="ARBA" id="ARBA00023136"/>
    </source>
</evidence>
<dbReference type="PANTHER" id="PTHR30572:SF4">
    <property type="entry name" value="ABC TRANSPORTER PERMEASE YTRF"/>
    <property type="match status" value="1"/>
</dbReference>
<feature type="domain" description="MacB-like periplasmic core" evidence="9">
    <location>
        <begin position="33"/>
        <end position="264"/>
    </location>
</feature>
<reference evidence="10" key="1">
    <citation type="submission" date="2020-10" db="EMBL/GenBank/DDBJ databases">
        <authorList>
            <person name="Gilroy R."/>
        </authorList>
    </citation>
    <scope>NUCLEOTIDE SEQUENCE</scope>
    <source>
        <strain evidence="10">ChiHjej13B12-12457</strain>
    </source>
</reference>
<feature type="transmembrane region" description="Helical" evidence="7">
    <location>
        <begin position="303"/>
        <end position="324"/>
    </location>
</feature>
<dbReference type="EMBL" id="DVHI01000036">
    <property type="protein sequence ID" value="HIR62463.1"/>
    <property type="molecule type" value="Genomic_DNA"/>
</dbReference>
<dbReference type="GO" id="GO:0022857">
    <property type="term" value="F:transmembrane transporter activity"/>
    <property type="evidence" value="ECO:0007669"/>
    <property type="project" value="TreeGrafter"/>
</dbReference>
<comment type="subcellular location">
    <subcellularLocation>
        <location evidence="1">Cell membrane</location>
        <topology evidence="1">Multi-pass membrane protein</topology>
    </subcellularLocation>
</comment>
<feature type="transmembrane region" description="Helical" evidence="7">
    <location>
        <begin position="393"/>
        <end position="413"/>
    </location>
</feature>
<feature type="transmembrane region" description="Helical" evidence="7">
    <location>
        <begin position="345"/>
        <end position="373"/>
    </location>
</feature>
<keyword evidence="2" id="KW-1003">Cell membrane</keyword>
<dbReference type="InterPro" id="IPR003838">
    <property type="entry name" value="ABC3_permease_C"/>
</dbReference>
<sequence length="426" mass="46254">MKKFVKELRIVVGLIAESASFAFFSIKSDKLRTFLSLFGVTVGIFSIVAVFCAVDSLKSNIMEGVKSFGSDIVYIDRFPMTQEEGEDGEPLQWWDYLQRPEITEENFEYVARNATLAESVVYVILGNGNASYRRNNYSNAFLFITTDGLENVMSYSLAEGRDFSQMEIRGGANVAILGYNVARELFGDSYPIGKKVKVKGGSAIVIGVLEKQGESMASIVNTDDAVVLPLQFGKTVLASAWGSGMMMAAPAEGVSREAFIDELRLLLRSCRGLSPSERDDFAINEMTFLLDMLDSVFRGISKAGWIIGAFSLIIGGFGIANIMFVSVQERMSQIGIQKALGAKRYVILTQFMVEASFLSLAGGLVGILLVFLISIPVNAVSEYFTITLSPDNALAGMLIAVVLGILSGLIPAWKAATVDPVRAING</sequence>
<name>A0A9D1E0Q9_9BACT</name>
<evidence type="ECO:0000313" key="11">
    <source>
        <dbReference type="Proteomes" id="UP000886744"/>
    </source>
</evidence>
<evidence type="ECO:0000256" key="6">
    <source>
        <dbReference type="ARBA" id="ARBA00038076"/>
    </source>
</evidence>
<dbReference type="InterPro" id="IPR050250">
    <property type="entry name" value="Macrolide_Exporter_MacB"/>
</dbReference>
<feature type="transmembrane region" description="Helical" evidence="7">
    <location>
        <begin position="34"/>
        <end position="57"/>
    </location>
</feature>
<evidence type="ECO:0000256" key="7">
    <source>
        <dbReference type="SAM" id="Phobius"/>
    </source>
</evidence>
<dbReference type="PANTHER" id="PTHR30572">
    <property type="entry name" value="MEMBRANE COMPONENT OF TRANSPORTER-RELATED"/>
    <property type="match status" value="1"/>
</dbReference>
<evidence type="ECO:0000259" key="8">
    <source>
        <dbReference type="Pfam" id="PF02687"/>
    </source>
</evidence>
<evidence type="ECO:0000313" key="10">
    <source>
        <dbReference type="EMBL" id="HIR62463.1"/>
    </source>
</evidence>
<dbReference type="Proteomes" id="UP000886744">
    <property type="component" value="Unassembled WGS sequence"/>
</dbReference>
<organism evidence="10 11">
    <name type="scientific">Candidatus Coprenecus avistercoris</name>
    <dbReference type="NCBI Taxonomy" id="2840730"/>
    <lineage>
        <taxon>Bacteria</taxon>
        <taxon>Pseudomonadati</taxon>
        <taxon>Bacteroidota</taxon>
        <taxon>Bacteroidia</taxon>
        <taxon>Bacteroidales</taxon>
        <taxon>Rikenellaceae</taxon>
        <taxon>Rikenellaceae incertae sedis</taxon>
        <taxon>Candidatus Coprenecus</taxon>
    </lineage>
</organism>
<evidence type="ECO:0000256" key="3">
    <source>
        <dbReference type="ARBA" id="ARBA00022692"/>
    </source>
</evidence>
<reference evidence="10" key="2">
    <citation type="journal article" date="2021" name="PeerJ">
        <title>Extensive microbial diversity within the chicken gut microbiome revealed by metagenomics and culture.</title>
        <authorList>
            <person name="Gilroy R."/>
            <person name="Ravi A."/>
            <person name="Getino M."/>
            <person name="Pursley I."/>
            <person name="Horton D.L."/>
            <person name="Alikhan N.F."/>
            <person name="Baker D."/>
            <person name="Gharbi K."/>
            <person name="Hall N."/>
            <person name="Watson M."/>
            <person name="Adriaenssens E.M."/>
            <person name="Foster-Nyarko E."/>
            <person name="Jarju S."/>
            <person name="Secka A."/>
            <person name="Antonio M."/>
            <person name="Oren A."/>
            <person name="Chaudhuri R.R."/>
            <person name="La Ragione R."/>
            <person name="Hildebrand F."/>
            <person name="Pallen M.J."/>
        </authorList>
    </citation>
    <scope>NUCLEOTIDE SEQUENCE</scope>
    <source>
        <strain evidence="10">ChiHjej13B12-12457</strain>
    </source>
</reference>
<proteinExistence type="inferred from homology"/>
<keyword evidence="5 7" id="KW-0472">Membrane</keyword>
<gene>
    <name evidence="10" type="ORF">IAC94_02930</name>
</gene>
<keyword evidence="3 7" id="KW-0812">Transmembrane</keyword>
<dbReference type="Pfam" id="PF12704">
    <property type="entry name" value="MacB_PCD"/>
    <property type="match status" value="1"/>
</dbReference>